<proteinExistence type="predicted"/>
<protein>
    <submittedName>
        <fullName evidence="2">Uncharacterized protein</fullName>
    </submittedName>
</protein>
<comment type="caution">
    <text evidence="2">The sequence shown here is derived from an EMBL/GenBank/DDBJ whole genome shotgun (WGS) entry which is preliminary data.</text>
</comment>
<dbReference type="EMBL" id="JABWDY010039585">
    <property type="protein sequence ID" value="KAF5178801.1"/>
    <property type="molecule type" value="Genomic_DNA"/>
</dbReference>
<keyword evidence="3" id="KW-1185">Reference proteome</keyword>
<accession>A0A7J6V1X1</accession>
<feature type="compositionally biased region" description="Low complexity" evidence="1">
    <location>
        <begin position="59"/>
        <end position="74"/>
    </location>
</feature>
<feature type="compositionally biased region" description="Polar residues" evidence="1">
    <location>
        <begin position="34"/>
        <end position="52"/>
    </location>
</feature>
<evidence type="ECO:0000313" key="3">
    <source>
        <dbReference type="Proteomes" id="UP000554482"/>
    </source>
</evidence>
<dbReference type="Proteomes" id="UP000554482">
    <property type="component" value="Unassembled WGS sequence"/>
</dbReference>
<dbReference type="AlphaFoldDB" id="A0A7J6V1X1"/>
<reference evidence="2 3" key="1">
    <citation type="submission" date="2020-06" db="EMBL/GenBank/DDBJ databases">
        <title>Transcriptomic and genomic resources for Thalictrum thalictroides and T. hernandezii: Facilitating candidate gene discovery in an emerging model plant lineage.</title>
        <authorList>
            <person name="Arias T."/>
            <person name="Riano-Pachon D.M."/>
            <person name="Di Stilio V.S."/>
        </authorList>
    </citation>
    <scope>NUCLEOTIDE SEQUENCE [LARGE SCALE GENOMIC DNA]</scope>
    <source>
        <strain evidence="3">cv. WT478/WT964</strain>
        <tissue evidence="2">Leaves</tissue>
    </source>
</reference>
<evidence type="ECO:0000313" key="2">
    <source>
        <dbReference type="EMBL" id="KAF5178801.1"/>
    </source>
</evidence>
<organism evidence="2 3">
    <name type="scientific">Thalictrum thalictroides</name>
    <name type="common">Rue-anemone</name>
    <name type="synonym">Anemone thalictroides</name>
    <dbReference type="NCBI Taxonomy" id="46969"/>
    <lineage>
        <taxon>Eukaryota</taxon>
        <taxon>Viridiplantae</taxon>
        <taxon>Streptophyta</taxon>
        <taxon>Embryophyta</taxon>
        <taxon>Tracheophyta</taxon>
        <taxon>Spermatophyta</taxon>
        <taxon>Magnoliopsida</taxon>
        <taxon>Ranunculales</taxon>
        <taxon>Ranunculaceae</taxon>
        <taxon>Thalictroideae</taxon>
        <taxon>Thalictrum</taxon>
    </lineage>
</organism>
<feature type="compositionally biased region" description="Basic residues" evidence="1">
    <location>
        <begin position="19"/>
        <end position="28"/>
    </location>
</feature>
<sequence length="85" mass="8976">MHPSANQTVVTHLAQKHSNIMHKAKASHPGKTGRQLNSQSGNIQGKGTSLVQTHKEHTTLSATSSQLGSQSASSPKAHEKPSPHP</sequence>
<name>A0A7J6V1X1_THATH</name>
<feature type="compositionally biased region" description="Basic and acidic residues" evidence="1">
    <location>
        <begin position="76"/>
        <end position="85"/>
    </location>
</feature>
<evidence type="ECO:0000256" key="1">
    <source>
        <dbReference type="SAM" id="MobiDB-lite"/>
    </source>
</evidence>
<gene>
    <name evidence="2" type="ORF">FRX31_031613</name>
</gene>
<feature type="region of interest" description="Disordered" evidence="1">
    <location>
        <begin position="17"/>
        <end position="85"/>
    </location>
</feature>